<evidence type="ECO:0000256" key="2">
    <source>
        <dbReference type="ARBA" id="ARBA00022771"/>
    </source>
</evidence>
<dbReference type="PANTHER" id="PTHR23235:SF120">
    <property type="entry name" value="KRUPPEL-LIKE FACTOR 15"/>
    <property type="match status" value="1"/>
</dbReference>
<name>A0ABV2SFN5_9GAMM</name>
<dbReference type="Pfam" id="PF13465">
    <property type="entry name" value="zf-H2C2_2"/>
    <property type="match status" value="1"/>
</dbReference>
<gene>
    <name evidence="7" type="ORF">V5J35_001101</name>
</gene>
<feature type="domain" description="C2H2-type" evidence="6">
    <location>
        <begin position="88"/>
        <end position="116"/>
    </location>
</feature>
<reference evidence="7 8" key="1">
    <citation type="submission" date="2024-06" db="EMBL/GenBank/DDBJ databases">
        <title>Genomic Encyclopedia of Type Strains, Phase V (KMG-V): Genome sequencing to study the core and pangenomes of soil and plant-associated prokaryotes.</title>
        <authorList>
            <person name="Whitman W."/>
        </authorList>
    </citation>
    <scope>NUCLEOTIDE SEQUENCE [LARGE SCALE GENOMIC DNA]</scope>
    <source>
        <strain evidence="7 8">NE40</strain>
    </source>
</reference>
<keyword evidence="7" id="KW-0240">DNA-directed RNA polymerase</keyword>
<dbReference type="Gene3D" id="3.30.160.60">
    <property type="entry name" value="Classic Zinc Finger"/>
    <property type="match status" value="4"/>
</dbReference>
<evidence type="ECO:0000259" key="6">
    <source>
        <dbReference type="PROSITE" id="PS50157"/>
    </source>
</evidence>
<dbReference type="PROSITE" id="PS00028">
    <property type="entry name" value="ZINC_FINGER_C2H2_1"/>
    <property type="match status" value="4"/>
</dbReference>
<dbReference type="GO" id="GO:0000428">
    <property type="term" value="C:DNA-directed RNA polymerase complex"/>
    <property type="evidence" value="ECO:0007669"/>
    <property type="project" value="UniProtKB-KW"/>
</dbReference>
<evidence type="ECO:0000256" key="5">
    <source>
        <dbReference type="SAM" id="MobiDB-lite"/>
    </source>
</evidence>
<dbReference type="RefSeq" id="WP_354010281.1">
    <property type="nucleotide sequence ID" value="NZ_JBEWTA010000001.1"/>
</dbReference>
<accession>A0ABV2SFN5</accession>
<keyword evidence="3" id="KW-0862">Zinc</keyword>
<keyword evidence="2 4" id="KW-0863">Zinc-finger</keyword>
<feature type="domain" description="C2H2-type" evidence="6">
    <location>
        <begin position="4"/>
        <end position="31"/>
    </location>
</feature>
<dbReference type="InterPro" id="IPR013087">
    <property type="entry name" value="Znf_C2H2_type"/>
</dbReference>
<comment type="caution">
    <text evidence="7">The sequence shown here is derived from an EMBL/GenBank/DDBJ whole genome shotgun (WGS) entry which is preliminary data.</text>
</comment>
<feature type="domain" description="C2H2-type" evidence="6">
    <location>
        <begin position="60"/>
        <end position="87"/>
    </location>
</feature>
<evidence type="ECO:0000313" key="8">
    <source>
        <dbReference type="Proteomes" id="UP001549366"/>
    </source>
</evidence>
<feature type="region of interest" description="Disordered" evidence="5">
    <location>
        <begin position="100"/>
        <end position="122"/>
    </location>
</feature>
<dbReference type="SUPFAM" id="SSF57667">
    <property type="entry name" value="beta-beta-alpha zinc fingers"/>
    <property type="match status" value="2"/>
</dbReference>
<feature type="domain" description="C2H2-type" evidence="6">
    <location>
        <begin position="32"/>
        <end position="59"/>
    </location>
</feature>
<dbReference type="SMART" id="SM00355">
    <property type="entry name" value="ZnF_C2H2"/>
    <property type="match status" value="4"/>
</dbReference>
<dbReference type="InterPro" id="IPR036236">
    <property type="entry name" value="Znf_C2H2_sf"/>
</dbReference>
<keyword evidence="8" id="KW-1185">Reference proteome</keyword>
<organism evidence="7 8">
    <name type="scientific">Endozoicomonas lisbonensis</name>
    <dbReference type="NCBI Taxonomy" id="3120522"/>
    <lineage>
        <taxon>Bacteria</taxon>
        <taxon>Pseudomonadati</taxon>
        <taxon>Pseudomonadota</taxon>
        <taxon>Gammaproteobacteria</taxon>
        <taxon>Oceanospirillales</taxon>
        <taxon>Endozoicomonadaceae</taxon>
        <taxon>Endozoicomonas</taxon>
    </lineage>
</organism>
<keyword evidence="7" id="KW-0804">Transcription</keyword>
<dbReference type="Pfam" id="PF00096">
    <property type="entry name" value="zf-C2H2"/>
    <property type="match status" value="1"/>
</dbReference>
<feature type="region of interest" description="Disordered" evidence="5">
    <location>
        <begin position="183"/>
        <end position="208"/>
    </location>
</feature>
<dbReference type="PANTHER" id="PTHR23235">
    <property type="entry name" value="KRUEPPEL-LIKE TRANSCRIPTION FACTOR"/>
    <property type="match status" value="1"/>
</dbReference>
<sequence length="208" mass="23011">MPVYQCPQCPKSYTTQEILNRHMRVHTGVKPHQCEVCGKKFARKDVLAKHIKCHTGERSYVCDICKRRFLLPGHLTDHKRTHTGEQPFCCDVCGTRFSKSGNRDRHRRNKHPGNPGESTSTVHAQAEPVGVVTTVTQTLASTSQLTTISDVRSPKGSAHVVETRTASSTTTIVAWGSGKSITSVAPSPDSDDDNYNPDNDLWDISINE</sequence>
<proteinExistence type="predicted"/>
<keyword evidence="1" id="KW-0479">Metal-binding</keyword>
<dbReference type="Proteomes" id="UP001549366">
    <property type="component" value="Unassembled WGS sequence"/>
</dbReference>
<evidence type="ECO:0000313" key="7">
    <source>
        <dbReference type="EMBL" id="MET4755909.1"/>
    </source>
</evidence>
<evidence type="ECO:0000256" key="3">
    <source>
        <dbReference type="ARBA" id="ARBA00022833"/>
    </source>
</evidence>
<evidence type="ECO:0000256" key="1">
    <source>
        <dbReference type="ARBA" id="ARBA00022723"/>
    </source>
</evidence>
<evidence type="ECO:0000256" key="4">
    <source>
        <dbReference type="PROSITE-ProRule" id="PRU00042"/>
    </source>
</evidence>
<dbReference type="PROSITE" id="PS50157">
    <property type="entry name" value="ZINC_FINGER_C2H2_2"/>
    <property type="match status" value="4"/>
</dbReference>
<dbReference type="EMBL" id="JBEWTB010000002">
    <property type="protein sequence ID" value="MET4755909.1"/>
    <property type="molecule type" value="Genomic_DNA"/>
</dbReference>
<protein>
    <submittedName>
        <fullName evidence="7">DNA-directed RNA polymerase subunit RPC12/RpoP</fullName>
    </submittedName>
</protein>